<dbReference type="Proteomes" id="UP000006286">
    <property type="component" value="Chromosome"/>
</dbReference>
<dbReference type="Gene3D" id="3.30.70.1440">
    <property type="entry name" value="Multidrug efflux transporter AcrB pore domain"/>
    <property type="match status" value="1"/>
</dbReference>
<feature type="transmembrane region" description="Helical" evidence="1">
    <location>
        <begin position="355"/>
        <end position="376"/>
    </location>
</feature>
<evidence type="ECO:0000256" key="1">
    <source>
        <dbReference type="SAM" id="Phobius"/>
    </source>
</evidence>
<protein>
    <submittedName>
        <fullName evidence="2">Putative H+-transporting two-sector ATPase, gamma subunit</fullName>
    </submittedName>
</protein>
<dbReference type="RefSeq" id="WP_014996487.1">
    <property type="nucleotide sequence ID" value="NC_018691.1"/>
</dbReference>
<dbReference type="SUPFAM" id="SSF82714">
    <property type="entry name" value="Multidrug efflux transporter AcrB TolC docking domain, DN and DC subdomains"/>
    <property type="match status" value="2"/>
</dbReference>
<proteinExistence type="predicted"/>
<dbReference type="HOGENOM" id="CLU_002755_1_2_6"/>
<evidence type="ECO:0000313" key="2">
    <source>
        <dbReference type="EMBL" id="AFT72436.1"/>
    </source>
</evidence>
<dbReference type="Gene3D" id="3.30.2090.10">
    <property type="entry name" value="Multidrug efflux transporter AcrB TolC docking domain, DN and DC subdomains"/>
    <property type="match status" value="2"/>
</dbReference>
<dbReference type="GO" id="GO:0042910">
    <property type="term" value="F:xenobiotic transmembrane transporter activity"/>
    <property type="evidence" value="ECO:0007669"/>
    <property type="project" value="TreeGrafter"/>
</dbReference>
<dbReference type="PRINTS" id="PR00702">
    <property type="entry name" value="ACRIFLAVINRP"/>
</dbReference>
<feature type="transmembrane region" description="Helical" evidence="1">
    <location>
        <begin position="520"/>
        <end position="551"/>
    </location>
</feature>
<feature type="transmembrane region" description="Helical" evidence="1">
    <location>
        <begin position="918"/>
        <end position="943"/>
    </location>
</feature>
<feature type="transmembrane region" description="Helical" evidence="1">
    <location>
        <begin position="964"/>
        <end position="983"/>
    </location>
</feature>
<dbReference type="KEGG" id="adi:B5T_04176"/>
<dbReference type="eggNOG" id="COG0841">
    <property type="taxonomic scope" value="Bacteria"/>
</dbReference>
<dbReference type="Gene3D" id="3.30.70.1320">
    <property type="entry name" value="Multidrug efflux transporter AcrB pore domain like"/>
    <property type="match status" value="1"/>
</dbReference>
<keyword evidence="3" id="KW-1185">Reference proteome</keyword>
<dbReference type="EMBL" id="CP003466">
    <property type="protein sequence ID" value="AFT72436.1"/>
    <property type="molecule type" value="Genomic_DNA"/>
</dbReference>
<dbReference type="PANTHER" id="PTHR32063">
    <property type="match status" value="1"/>
</dbReference>
<evidence type="ECO:0000313" key="3">
    <source>
        <dbReference type="Proteomes" id="UP000006286"/>
    </source>
</evidence>
<dbReference type="OrthoDB" id="5287122at2"/>
<dbReference type="Pfam" id="PF00873">
    <property type="entry name" value="ACR_tran"/>
    <property type="match status" value="1"/>
</dbReference>
<reference evidence="2 3" key="1">
    <citation type="journal article" date="2012" name="J. Bacteriol.">
        <title>Complete genome sequence of Alcanivorax dieselolei type strain B5.</title>
        <authorList>
            <person name="Lai Q."/>
            <person name="Li W."/>
            <person name="Shao Z."/>
        </authorList>
    </citation>
    <scope>NUCLEOTIDE SEQUENCE [LARGE SCALE GENOMIC DNA]</scope>
    <source>
        <strain evidence="3">DSM 16502 / CGMCC 1.3690 / B-5</strain>
    </source>
</reference>
<dbReference type="Gene3D" id="1.20.1640.10">
    <property type="entry name" value="Multidrug efflux transporter AcrB transmembrane domain"/>
    <property type="match status" value="2"/>
</dbReference>
<dbReference type="AlphaFoldDB" id="K0CLE3"/>
<feature type="transmembrane region" description="Helical" evidence="1">
    <location>
        <begin position="995"/>
        <end position="1021"/>
    </location>
</feature>
<keyword evidence="1" id="KW-1133">Transmembrane helix</keyword>
<dbReference type="SUPFAM" id="SSF82693">
    <property type="entry name" value="Multidrug efflux transporter AcrB pore domain, PN1, PN2, PC1 and PC2 subdomains"/>
    <property type="match status" value="1"/>
</dbReference>
<accession>K0CLE3</accession>
<dbReference type="PANTHER" id="PTHR32063:SF33">
    <property type="entry name" value="RND SUPERFAMILY EFFLUX PUMP PERMEASE COMPONENT"/>
    <property type="match status" value="1"/>
</dbReference>
<sequence>MNKLLENILQRHVIANILMAVFIVGGLLSAQSIRQEVLPTTQSKTVQISVAFNGAQPAEIETAILLPIENAVRGMDGLKKVQGVAREGLGTVTLTLLRSANPNQMLGDIKNAIDRIETFPVDAEKPVVSIPAEIEKVMSLVVSGDQPLLWLRQTAENIRDDLLTEKGLTKVQLAAPGEQEITAEISEKTLRAHGLSLEDVALRIRDTAQDLAGGTIYTPQVDIGLRTNERREWAHQFSNIIIKETATGLPLRLSDIATLQDGFGNSPIESWYNGKPAIQIDIFTAGVETPTSVEEVVRDYLPGAIRKYKGVSLDIFENDAQTYRDRLSLLIDNAFLGLVLVMIVLALFLTPRLAFWVMMGIPTSLLGGLMLLPLFGATINEISLFAFIVTIGVVVDDAIMLGEAIHTNRSKGMDNLSAAVEGLKEMGVTILLAVSTTMLVFMPMFFIPKPMGTMMEQIPAVVVSVLLVSLIECLFVLSTHLAQGNPQRPWLKTLSRPQERVNAWLENFTRETFRRFVRTILLRPTAILCLALSLLFITFSATVGGMIGFIFTPPVQSDTVIAHATLPYGSPKAQSIAIQDKMVKDAQAVFAESGMRTPGIFSLIGVRLDEGEIESESLAGSHYISALAALPPEDERVINGIEFARQWQERFGDPGGLEALTFTGETNVTGGEPIQIELFHPDEAVAREAALKLGERMRSVAGLTAIDDGLRAGKPELKIKLKDNALQMGLTAGDIARQVRHRFYGAEALRISRNGNDVKMMVRLPEKERQQRSALDHALIKTPGGSLVPLTELVTITSERSTTTLTRRDGKRIYPVTADIMIGASDDAVEDVLDDRLVPQILAEYPGLTVKFAGDEEETDGSMEILGNGFFITLCIIYILLALRFNSYVQPLLVLSVIPFACIGAVWGHILMGYDISIISIIGILAMSGVVVNDSLVLVTAYNRFRMQGVPHVRAITEATCSRLRPILLTTLTTCLGLTPMMLETSEQAQFLIPMAVSIIFGLAFGTFIVLCLMPVLLRLFGLKKMPSMKQYPSVEQRYPANKYD</sequence>
<feature type="transmembrane region" description="Helical" evidence="1">
    <location>
        <begin position="458"/>
        <end position="482"/>
    </location>
</feature>
<feature type="transmembrane region" description="Helical" evidence="1">
    <location>
        <begin position="865"/>
        <end position="885"/>
    </location>
</feature>
<feature type="transmembrane region" description="Helical" evidence="1">
    <location>
        <begin position="892"/>
        <end position="912"/>
    </location>
</feature>
<dbReference type="InterPro" id="IPR001036">
    <property type="entry name" value="Acrflvin-R"/>
</dbReference>
<organism evidence="2 3">
    <name type="scientific">Alcanivorax dieselolei (strain DSM 16502 / CGMCC 1.3690 / MCCC 1A00001 / B-5)</name>
    <name type="common">Alloalcanivorax dieselolei</name>
    <dbReference type="NCBI Taxonomy" id="930169"/>
    <lineage>
        <taxon>Bacteria</taxon>
        <taxon>Pseudomonadati</taxon>
        <taxon>Pseudomonadota</taxon>
        <taxon>Gammaproteobacteria</taxon>
        <taxon>Oceanospirillales</taxon>
        <taxon>Alcanivoracaceae</taxon>
        <taxon>Alloalcanivorax</taxon>
    </lineage>
</organism>
<feature type="transmembrane region" description="Helical" evidence="1">
    <location>
        <begin position="426"/>
        <end position="446"/>
    </location>
</feature>
<keyword evidence="1" id="KW-0472">Membrane</keyword>
<feature type="transmembrane region" description="Helical" evidence="1">
    <location>
        <begin position="382"/>
        <end position="405"/>
    </location>
</feature>
<keyword evidence="1" id="KW-0812">Transmembrane</keyword>
<dbReference type="InterPro" id="IPR027463">
    <property type="entry name" value="AcrB_DN_DC_subdom"/>
</dbReference>
<feature type="transmembrane region" description="Helical" evidence="1">
    <location>
        <begin position="327"/>
        <end position="348"/>
    </location>
</feature>
<dbReference type="GO" id="GO:0005886">
    <property type="term" value="C:plasma membrane"/>
    <property type="evidence" value="ECO:0007669"/>
    <property type="project" value="TreeGrafter"/>
</dbReference>
<gene>
    <name evidence="2" type="ordered locus">B5T_04176</name>
</gene>
<dbReference type="PATRIC" id="fig|930169.3.peg.4138"/>
<name>K0CLE3_ALCDB</name>
<dbReference type="Gene3D" id="3.30.70.1430">
    <property type="entry name" value="Multidrug efflux transporter AcrB pore domain"/>
    <property type="match status" value="2"/>
</dbReference>
<feature type="transmembrane region" description="Helical" evidence="1">
    <location>
        <begin position="12"/>
        <end position="30"/>
    </location>
</feature>
<dbReference type="STRING" id="930169.B5T_04176"/>
<dbReference type="SUPFAM" id="SSF82866">
    <property type="entry name" value="Multidrug efflux transporter AcrB transmembrane domain"/>
    <property type="match status" value="2"/>
</dbReference>